<dbReference type="Pfam" id="PF16705">
    <property type="entry name" value="NUDIX_5"/>
    <property type="match status" value="1"/>
</dbReference>
<dbReference type="AlphaFoldDB" id="A0AAV2GZ69"/>
<feature type="repeat" description="ANK" evidence="1">
    <location>
        <begin position="341"/>
        <end position="363"/>
    </location>
</feature>
<comment type="caution">
    <text evidence="3">The sequence shown here is derived from an EMBL/GenBank/DDBJ whole genome shotgun (WGS) entry which is preliminary data.</text>
</comment>
<dbReference type="InterPro" id="IPR043058">
    <property type="entry name" value="NUDIX_sf"/>
</dbReference>
<evidence type="ECO:0000313" key="3">
    <source>
        <dbReference type="EMBL" id="CAL1525847.1"/>
    </source>
</evidence>
<dbReference type="PROSITE" id="PS50297">
    <property type="entry name" value="ANK_REP_REGION"/>
    <property type="match status" value="2"/>
</dbReference>
<dbReference type="InterPro" id="IPR019748">
    <property type="entry name" value="FERM_central"/>
</dbReference>
<dbReference type="Pfam" id="PF13637">
    <property type="entry name" value="Ank_4"/>
    <property type="match status" value="1"/>
</dbReference>
<protein>
    <recommendedName>
        <fullName evidence="2">FERM domain-containing protein</fullName>
    </recommendedName>
</protein>
<evidence type="ECO:0000256" key="1">
    <source>
        <dbReference type="PROSITE-ProRule" id="PRU00023"/>
    </source>
</evidence>
<dbReference type="PROSITE" id="PS50057">
    <property type="entry name" value="FERM_3"/>
    <property type="match status" value="1"/>
</dbReference>
<gene>
    <name evidence="3" type="ORF">GSLYS_00000024001</name>
</gene>
<dbReference type="InterPro" id="IPR057096">
    <property type="entry name" value="KRIT1_FRMD8_FERM_C"/>
</dbReference>
<dbReference type="InterPro" id="IPR011993">
    <property type="entry name" value="PH-like_dom_sf"/>
</dbReference>
<dbReference type="InterPro" id="IPR035963">
    <property type="entry name" value="FERM_2"/>
</dbReference>
<dbReference type="CDD" id="cd14473">
    <property type="entry name" value="FERM_B-lobe"/>
    <property type="match status" value="1"/>
</dbReference>
<dbReference type="SUPFAM" id="SSF47031">
    <property type="entry name" value="Second domain of FERM"/>
    <property type="match status" value="1"/>
</dbReference>
<keyword evidence="4" id="KW-1185">Reference proteome</keyword>
<dbReference type="EMBL" id="CAXITT010000001">
    <property type="protein sequence ID" value="CAL1525847.1"/>
    <property type="molecule type" value="Genomic_DNA"/>
</dbReference>
<dbReference type="InterPro" id="IPR014352">
    <property type="entry name" value="FERM/acyl-CoA-bd_prot_sf"/>
</dbReference>
<dbReference type="InterPro" id="IPR036770">
    <property type="entry name" value="Ankyrin_rpt-contain_sf"/>
</dbReference>
<dbReference type="Gene3D" id="1.20.80.10">
    <property type="match status" value="1"/>
</dbReference>
<dbReference type="InterPro" id="IPR032022">
    <property type="entry name" value="NUDIX"/>
</dbReference>
<dbReference type="Gene3D" id="3.10.20.90">
    <property type="entry name" value="Phosphatidylinositol 3-kinase Catalytic Subunit, Chain A, domain 1"/>
    <property type="match status" value="1"/>
</dbReference>
<dbReference type="Gene3D" id="3.30.70.2240">
    <property type="entry name" value="KRIT, N-terminal Nudix domain, NPxY motif-rich region"/>
    <property type="match status" value="1"/>
</dbReference>
<dbReference type="GO" id="GO:0005886">
    <property type="term" value="C:plasma membrane"/>
    <property type="evidence" value="ECO:0007669"/>
    <property type="project" value="TreeGrafter"/>
</dbReference>
<dbReference type="PANTHER" id="PTHR13283:SF11">
    <property type="entry name" value="KREV INTERACTION TRAPPED PROTEIN 1"/>
    <property type="match status" value="1"/>
</dbReference>
<organism evidence="3 4">
    <name type="scientific">Lymnaea stagnalis</name>
    <name type="common">Great pond snail</name>
    <name type="synonym">Helix stagnalis</name>
    <dbReference type="NCBI Taxonomy" id="6523"/>
    <lineage>
        <taxon>Eukaryota</taxon>
        <taxon>Metazoa</taxon>
        <taxon>Spiralia</taxon>
        <taxon>Lophotrochozoa</taxon>
        <taxon>Mollusca</taxon>
        <taxon>Gastropoda</taxon>
        <taxon>Heterobranchia</taxon>
        <taxon>Euthyneura</taxon>
        <taxon>Panpulmonata</taxon>
        <taxon>Hygrophila</taxon>
        <taxon>Lymnaeoidea</taxon>
        <taxon>Lymnaeidae</taxon>
        <taxon>Lymnaea</taxon>
    </lineage>
</organism>
<evidence type="ECO:0000313" key="4">
    <source>
        <dbReference type="Proteomes" id="UP001497497"/>
    </source>
</evidence>
<accession>A0AAV2GZ69</accession>
<keyword evidence="1" id="KW-0040">ANK repeat</keyword>
<dbReference type="GO" id="GO:2000114">
    <property type="term" value="P:regulation of establishment of cell polarity"/>
    <property type="evidence" value="ECO:0007669"/>
    <property type="project" value="TreeGrafter"/>
</dbReference>
<reference evidence="3 4" key="1">
    <citation type="submission" date="2024-04" db="EMBL/GenBank/DDBJ databases">
        <authorList>
            <consortium name="Genoscope - CEA"/>
            <person name="William W."/>
        </authorList>
    </citation>
    <scope>NUCLEOTIDE SEQUENCE [LARGE SCALE GENOMIC DNA]</scope>
</reference>
<evidence type="ECO:0000259" key="2">
    <source>
        <dbReference type="PROSITE" id="PS50057"/>
    </source>
</evidence>
<dbReference type="Gene3D" id="2.30.29.30">
    <property type="entry name" value="Pleckstrin-homology domain (PH domain)/Phosphotyrosine-binding domain (PTB)"/>
    <property type="match status" value="1"/>
</dbReference>
<dbReference type="PANTHER" id="PTHR13283">
    <property type="entry name" value="KREV INTERACTION TRAPPED 1-RELATED"/>
    <property type="match status" value="1"/>
</dbReference>
<dbReference type="InterPro" id="IPR002110">
    <property type="entry name" value="Ankyrin_rpt"/>
</dbReference>
<dbReference type="Pfam" id="PF00373">
    <property type="entry name" value="FERM_M"/>
    <property type="match status" value="1"/>
</dbReference>
<dbReference type="Proteomes" id="UP001497497">
    <property type="component" value="Unassembled WGS sequence"/>
</dbReference>
<dbReference type="PROSITE" id="PS50088">
    <property type="entry name" value="ANK_REPEAT"/>
    <property type="match status" value="2"/>
</dbReference>
<dbReference type="GO" id="GO:0045454">
    <property type="term" value="P:cell redox homeostasis"/>
    <property type="evidence" value="ECO:0007669"/>
    <property type="project" value="TreeGrafter"/>
</dbReference>
<name>A0AAV2GZ69_LYMST</name>
<dbReference type="InterPro" id="IPR051594">
    <property type="entry name" value="KRIT1/FRMD8"/>
</dbReference>
<dbReference type="Gene3D" id="1.25.40.20">
    <property type="entry name" value="Ankyrin repeat-containing domain"/>
    <property type="match status" value="1"/>
</dbReference>
<dbReference type="SMART" id="SM00295">
    <property type="entry name" value="B41"/>
    <property type="match status" value="1"/>
</dbReference>
<feature type="repeat" description="ANK" evidence="1">
    <location>
        <begin position="308"/>
        <end position="340"/>
    </location>
</feature>
<dbReference type="InterPro" id="IPR019749">
    <property type="entry name" value="Band_41_domain"/>
</dbReference>
<dbReference type="InterPro" id="IPR000299">
    <property type="entry name" value="FERM_domain"/>
</dbReference>
<dbReference type="SUPFAM" id="SSF48403">
    <property type="entry name" value="Ankyrin repeat"/>
    <property type="match status" value="1"/>
</dbReference>
<dbReference type="SMART" id="SM00248">
    <property type="entry name" value="ANK"/>
    <property type="match status" value="3"/>
</dbReference>
<dbReference type="Pfam" id="PF24522">
    <property type="entry name" value="KRIT1_FRMD8_FERM_C"/>
    <property type="match status" value="1"/>
</dbReference>
<proteinExistence type="predicted"/>
<sequence length="748" mass="85471">MDVVVAVLKPKSGHVSTGYKPQLYEILLLDSKTPPGEKVKQAKYLPMMSMKTVEEEPRELVLTQVHRLTGIKGERALLVQWSKDVPGNPRESLSQFSLYFVPVGINDKVSKKYAEQAQNSPSFHALEYVIDALDNNTVHFPSPTRTFLSHLESWLKEKHQRPKAIECLFQLRAEFRILFTVHNPVFIPSRITPEIEGSGSGKTAHVPQEIVKTANEALAKMLSIEKCDTVVMNPLFGSYLPYKTRPNTYVINPHWPNIPNIPQPRGTGYSGNRWQNMYPLHHYAAQGEKTEVDILLKQGYNHSLLDNVGYAPIHYAARFGYISVVEALLIAGCSPNLADEMKNTPLHMAARKGNVQLAKCLLQCPDLDLNIRDKDGKRAVDICSLVQDKTAKHEQVEMLIKEASKRPSYTVEVFLMDKSSKNLKLISGFKTTVQQLNEQLMKEFNLPQNYWDIFTLWIGSKSLELQLKLEHEVVKELQQWYTRCVNMLTDRRNPSEEEPILTWRRNVKVSVEKEKQLQHPKALDLLFYEACHNYLSGLYPCKDKDTINFAAIIFALQHHGATNIKSILSNLNQSQLKELIPAAVLRNKDTSSWVNKISKEYATIKDIPQPIVNREIITVNFFLLQQLKSQFLTACQRLTVYGSAFFTGTILPPNRRSSSANTPCYVGVNDIGLHIISIQTKQMVQSLEYREISWRHIQENTMLEVKVLKPNVRGPSTRGVIEIRTRQAGLIDHLMQQLDRMHRDYVNR</sequence>
<feature type="domain" description="FERM" evidence="2">
    <location>
        <begin position="409"/>
        <end position="748"/>
    </location>
</feature>